<evidence type="ECO:0000313" key="3">
    <source>
        <dbReference type="Proteomes" id="UP001437256"/>
    </source>
</evidence>
<accession>A0ABR2ZNM1</accession>
<evidence type="ECO:0000256" key="1">
    <source>
        <dbReference type="SAM" id="MobiDB-lite"/>
    </source>
</evidence>
<organism evidence="2 3">
    <name type="scientific">Marasmius tenuissimus</name>
    <dbReference type="NCBI Taxonomy" id="585030"/>
    <lineage>
        <taxon>Eukaryota</taxon>
        <taxon>Fungi</taxon>
        <taxon>Dikarya</taxon>
        <taxon>Basidiomycota</taxon>
        <taxon>Agaricomycotina</taxon>
        <taxon>Agaricomycetes</taxon>
        <taxon>Agaricomycetidae</taxon>
        <taxon>Agaricales</taxon>
        <taxon>Marasmiineae</taxon>
        <taxon>Marasmiaceae</taxon>
        <taxon>Marasmius</taxon>
    </lineage>
</organism>
<evidence type="ECO:0000313" key="2">
    <source>
        <dbReference type="EMBL" id="KAL0062529.1"/>
    </source>
</evidence>
<feature type="region of interest" description="Disordered" evidence="1">
    <location>
        <begin position="1"/>
        <end position="78"/>
    </location>
</feature>
<dbReference type="Proteomes" id="UP001437256">
    <property type="component" value="Unassembled WGS sequence"/>
</dbReference>
<dbReference type="EMBL" id="JBBXMP010000102">
    <property type="protein sequence ID" value="KAL0062529.1"/>
    <property type="molecule type" value="Genomic_DNA"/>
</dbReference>
<proteinExistence type="predicted"/>
<keyword evidence="3" id="KW-1185">Reference proteome</keyword>
<comment type="caution">
    <text evidence="2">The sequence shown here is derived from an EMBL/GenBank/DDBJ whole genome shotgun (WGS) entry which is preliminary data.</text>
</comment>
<feature type="compositionally biased region" description="Basic and acidic residues" evidence="1">
    <location>
        <begin position="42"/>
        <end position="53"/>
    </location>
</feature>
<sequence>MPRKHLYHTREEQRLANNVKAKRWRDKNSHYIKQQQQAKLKAKQEERARDERRRQKKERRKQEKEKAERERLKRNDESRCVEARNIAQAKRLFEQFTSRVEAKQNKYGLLEDIYETYITPVPYEGYHTTDFFDDVLEPFSRVLESLAMIRDKVYRQYGVTEGYNEISSYMEEAREVVRLIEDLYCHALTSSILELQEIHSSKKFMYQG</sequence>
<gene>
    <name evidence="2" type="ORF">AAF712_010568</name>
</gene>
<reference evidence="2 3" key="1">
    <citation type="submission" date="2024-05" db="EMBL/GenBank/DDBJ databases">
        <title>A draft genome resource for the thread blight pathogen Marasmius tenuissimus strain MS-2.</title>
        <authorList>
            <person name="Yulfo-Soto G.E."/>
            <person name="Baruah I.K."/>
            <person name="Amoako-Attah I."/>
            <person name="Bukari Y."/>
            <person name="Meinhardt L.W."/>
            <person name="Bailey B.A."/>
            <person name="Cohen S.P."/>
        </authorList>
    </citation>
    <scope>NUCLEOTIDE SEQUENCE [LARGE SCALE GENOMIC DNA]</scope>
    <source>
        <strain evidence="2 3">MS-2</strain>
    </source>
</reference>
<protein>
    <submittedName>
        <fullName evidence="2">Uncharacterized protein</fullName>
    </submittedName>
</protein>
<feature type="compositionally biased region" description="Basic and acidic residues" evidence="1">
    <location>
        <begin position="60"/>
        <end position="78"/>
    </location>
</feature>
<name>A0ABR2ZNM1_9AGAR</name>